<comment type="similarity">
    <text evidence="1 2">Belongs to the UPF0102 family.</text>
</comment>
<dbReference type="Proteomes" id="UP001596233">
    <property type="component" value="Unassembled WGS sequence"/>
</dbReference>
<dbReference type="InterPro" id="IPR003509">
    <property type="entry name" value="UPF0102_YraN-like"/>
</dbReference>
<dbReference type="CDD" id="cd20736">
    <property type="entry name" value="PoNe_Nuclease"/>
    <property type="match status" value="1"/>
</dbReference>
<dbReference type="EMBL" id="JBHSTE010000001">
    <property type="protein sequence ID" value="MFC6331184.1"/>
    <property type="molecule type" value="Genomic_DNA"/>
</dbReference>
<protein>
    <recommendedName>
        <fullName evidence="2">UPF0102 protein ACFP56_01000</fullName>
    </recommendedName>
</protein>
<dbReference type="InterPro" id="IPR011335">
    <property type="entry name" value="Restrct_endonuc-II-like"/>
</dbReference>
<dbReference type="PANTHER" id="PTHR34039:SF1">
    <property type="entry name" value="UPF0102 PROTEIN YRAN"/>
    <property type="match status" value="1"/>
</dbReference>
<dbReference type="HAMAP" id="MF_00048">
    <property type="entry name" value="UPF0102"/>
    <property type="match status" value="1"/>
</dbReference>
<dbReference type="RefSeq" id="WP_379230153.1">
    <property type="nucleotide sequence ID" value="NZ_JBHSTE010000001.1"/>
</dbReference>
<accession>A0ABW1UXM8</accession>
<name>A0ABW1UXM8_9BACL</name>
<sequence length="125" mass="14404">MNRKQLGQLGEAYAAQVLQEHGLHIMKRNWRCASGELDLVAKDGDVLVFVEVRTRSTAKASNESAELRYGSVLEAVTWQKQQQVRRLAEIYLYQHRLHDQPVRFDAVLVEKIGEQLKANYIQHAF</sequence>
<dbReference type="InterPro" id="IPR011856">
    <property type="entry name" value="tRNA_endonuc-like_dom_sf"/>
</dbReference>
<dbReference type="PANTHER" id="PTHR34039">
    <property type="entry name" value="UPF0102 PROTEIN YRAN"/>
    <property type="match status" value="1"/>
</dbReference>
<evidence type="ECO:0000256" key="2">
    <source>
        <dbReference type="HAMAP-Rule" id="MF_00048"/>
    </source>
</evidence>
<reference evidence="4" key="1">
    <citation type="journal article" date="2019" name="Int. J. Syst. Evol. Microbiol.">
        <title>The Global Catalogue of Microorganisms (GCM) 10K type strain sequencing project: providing services to taxonomists for standard genome sequencing and annotation.</title>
        <authorList>
            <consortium name="The Broad Institute Genomics Platform"/>
            <consortium name="The Broad Institute Genome Sequencing Center for Infectious Disease"/>
            <person name="Wu L."/>
            <person name="Ma J."/>
        </authorList>
    </citation>
    <scope>NUCLEOTIDE SEQUENCE [LARGE SCALE GENOMIC DNA]</scope>
    <source>
        <strain evidence="4">PCU 280</strain>
    </source>
</reference>
<dbReference type="Gene3D" id="3.40.1350.10">
    <property type="match status" value="1"/>
</dbReference>
<evidence type="ECO:0000256" key="1">
    <source>
        <dbReference type="ARBA" id="ARBA00006738"/>
    </source>
</evidence>
<organism evidence="3 4">
    <name type="scientific">Paenibacillus septentrionalis</name>
    <dbReference type="NCBI Taxonomy" id="429342"/>
    <lineage>
        <taxon>Bacteria</taxon>
        <taxon>Bacillati</taxon>
        <taxon>Bacillota</taxon>
        <taxon>Bacilli</taxon>
        <taxon>Bacillales</taxon>
        <taxon>Paenibacillaceae</taxon>
        <taxon>Paenibacillus</taxon>
    </lineage>
</organism>
<dbReference type="SUPFAM" id="SSF52980">
    <property type="entry name" value="Restriction endonuclease-like"/>
    <property type="match status" value="1"/>
</dbReference>
<gene>
    <name evidence="3" type="ORF">ACFP56_01000</name>
</gene>
<dbReference type="NCBIfam" id="TIGR00252">
    <property type="entry name" value="YraN family protein"/>
    <property type="match status" value="1"/>
</dbReference>
<evidence type="ECO:0000313" key="4">
    <source>
        <dbReference type="Proteomes" id="UP001596233"/>
    </source>
</evidence>
<dbReference type="NCBIfam" id="NF009150">
    <property type="entry name" value="PRK12497.1-3"/>
    <property type="match status" value="1"/>
</dbReference>
<keyword evidence="4" id="KW-1185">Reference proteome</keyword>
<comment type="caution">
    <text evidence="3">The sequence shown here is derived from an EMBL/GenBank/DDBJ whole genome shotgun (WGS) entry which is preliminary data.</text>
</comment>
<dbReference type="NCBIfam" id="NF009154">
    <property type="entry name" value="PRK12497.3-3"/>
    <property type="match status" value="1"/>
</dbReference>
<proteinExistence type="inferred from homology"/>
<dbReference type="Pfam" id="PF02021">
    <property type="entry name" value="UPF0102"/>
    <property type="match status" value="1"/>
</dbReference>
<evidence type="ECO:0000313" key="3">
    <source>
        <dbReference type="EMBL" id="MFC6331184.1"/>
    </source>
</evidence>